<dbReference type="Gene3D" id="1.10.3720.10">
    <property type="entry name" value="MetI-like"/>
    <property type="match status" value="1"/>
</dbReference>
<protein>
    <submittedName>
        <fullName evidence="9">ABC transporter permease subunit</fullName>
    </submittedName>
</protein>
<dbReference type="PANTHER" id="PTHR30151">
    <property type="entry name" value="ALKANE SULFONATE ABC TRANSPORTER-RELATED, MEMBRANE SUBUNIT"/>
    <property type="match status" value="1"/>
</dbReference>
<evidence type="ECO:0000256" key="6">
    <source>
        <dbReference type="ARBA" id="ARBA00023136"/>
    </source>
</evidence>
<keyword evidence="2 7" id="KW-0813">Transport</keyword>
<dbReference type="Pfam" id="PF00528">
    <property type="entry name" value="BPD_transp_1"/>
    <property type="match status" value="1"/>
</dbReference>
<feature type="transmembrane region" description="Helical" evidence="7">
    <location>
        <begin position="125"/>
        <end position="142"/>
    </location>
</feature>
<name>A0A8J8B0H0_9FIRM</name>
<feature type="transmembrane region" description="Helical" evidence="7">
    <location>
        <begin position="61"/>
        <end position="86"/>
    </location>
</feature>
<dbReference type="SUPFAM" id="SSF161098">
    <property type="entry name" value="MetI-like"/>
    <property type="match status" value="1"/>
</dbReference>
<keyword evidence="3" id="KW-1003">Cell membrane</keyword>
<dbReference type="RefSeq" id="WP_227017302.1">
    <property type="nucleotide sequence ID" value="NZ_JAGSND010000002.1"/>
</dbReference>
<feature type="transmembrane region" description="Helical" evidence="7">
    <location>
        <begin position="12"/>
        <end position="41"/>
    </location>
</feature>
<evidence type="ECO:0000256" key="7">
    <source>
        <dbReference type="RuleBase" id="RU363032"/>
    </source>
</evidence>
<keyword evidence="5 7" id="KW-1133">Transmembrane helix</keyword>
<evidence type="ECO:0000256" key="1">
    <source>
        <dbReference type="ARBA" id="ARBA00004651"/>
    </source>
</evidence>
<dbReference type="PANTHER" id="PTHR30151:SF16">
    <property type="entry name" value="ABC TRANSPORTER PERMEASE PROTEIN"/>
    <property type="match status" value="1"/>
</dbReference>
<feature type="transmembrane region" description="Helical" evidence="7">
    <location>
        <begin position="98"/>
        <end position="119"/>
    </location>
</feature>
<accession>A0A8J8B0H0</accession>
<keyword evidence="10" id="KW-1185">Reference proteome</keyword>
<reference evidence="9" key="2">
    <citation type="submission" date="2021-04" db="EMBL/GenBank/DDBJ databases">
        <authorList>
            <person name="Liu J."/>
        </authorList>
    </citation>
    <scope>NUCLEOTIDE SEQUENCE</scope>
    <source>
        <strain evidence="9">BAD-6</strain>
    </source>
</reference>
<dbReference type="GO" id="GO:0055085">
    <property type="term" value="P:transmembrane transport"/>
    <property type="evidence" value="ECO:0007669"/>
    <property type="project" value="InterPro"/>
</dbReference>
<feature type="transmembrane region" description="Helical" evidence="7">
    <location>
        <begin position="227"/>
        <end position="246"/>
    </location>
</feature>
<evidence type="ECO:0000256" key="2">
    <source>
        <dbReference type="ARBA" id="ARBA00022448"/>
    </source>
</evidence>
<dbReference type="Proteomes" id="UP000675664">
    <property type="component" value="Unassembled WGS sequence"/>
</dbReference>
<keyword evidence="6 7" id="KW-0472">Membrane</keyword>
<organism evidence="9 10">
    <name type="scientific">Sinanaerobacter chloroacetimidivorans</name>
    <dbReference type="NCBI Taxonomy" id="2818044"/>
    <lineage>
        <taxon>Bacteria</taxon>
        <taxon>Bacillati</taxon>
        <taxon>Bacillota</taxon>
        <taxon>Clostridia</taxon>
        <taxon>Peptostreptococcales</taxon>
        <taxon>Anaerovoracaceae</taxon>
        <taxon>Sinanaerobacter</taxon>
    </lineage>
</organism>
<proteinExistence type="inferred from homology"/>
<dbReference type="InterPro" id="IPR035906">
    <property type="entry name" value="MetI-like_sf"/>
</dbReference>
<comment type="subcellular location">
    <subcellularLocation>
        <location evidence="1 7">Cell membrane</location>
        <topology evidence="1 7">Multi-pass membrane protein</topology>
    </subcellularLocation>
</comment>
<feature type="domain" description="ABC transmembrane type-1" evidence="8">
    <location>
        <begin position="61"/>
        <end position="245"/>
    </location>
</feature>
<evidence type="ECO:0000313" key="9">
    <source>
        <dbReference type="EMBL" id="MBR0597174.1"/>
    </source>
</evidence>
<dbReference type="PROSITE" id="PS50928">
    <property type="entry name" value="ABC_TM1"/>
    <property type="match status" value="1"/>
</dbReference>
<dbReference type="AlphaFoldDB" id="A0A8J8B0H0"/>
<comment type="caution">
    <text evidence="9">The sequence shown here is derived from an EMBL/GenBank/DDBJ whole genome shotgun (WGS) entry which is preliminary data.</text>
</comment>
<evidence type="ECO:0000256" key="4">
    <source>
        <dbReference type="ARBA" id="ARBA00022692"/>
    </source>
</evidence>
<dbReference type="CDD" id="cd06261">
    <property type="entry name" value="TM_PBP2"/>
    <property type="match status" value="1"/>
</dbReference>
<comment type="similarity">
    <text evidence="7">Belongs to the binding-protein-dependent transport system permease family.</text>
</comment>
<evidence type="ECO:0000256" key="3">
    <source>
        <dbReference type="ARBA" id="ARBA00022475"/>
    </source>
</evidence>
<evidence type="ECO:0000259" key="8">
    <source>
        <dbReference type="PROSITE" id="PS50928"/>
    </source>
</evidence>
<dbReference type="EMBL" id="JAGSND010000002">
    <property type="protein sequence ID" value="MBR0597174.1"/>
    <property type="molecule type" value="Genomic_DNA"/>
</dbReference>
<reference evidence="9" key="1">
    <citation type="submission" date="2021-04" db="EMBL/GenBank/DDBJ databases">
        <title>Sinoanaerobacter chloroacetimidivorans sp. nov., an obligate anaerobic bacterium isolated from anaerobic sludge.</title>
        <authorList>
            <person name="Bao Y."/>
        </authorList>
    </citation>
    <scope>NUCLEOTIDE SEQUENCE</scope>
    <source>
        <strain evidence="9">BAD-6</strain>
    </source>
</reference>
<gene>
    <name evidence="9" type="ORF">KCX82_04760</name>
</gene>
<dbReference type="GO" id="GO:0005886">
    <property type="term" value="C:plasma membrane"/>
    <property type="evidence" value="ECO:0007669"/>
    <property type="project" value="UniProtKB-SubCell"/>
</dbReference>
<feature type="transmembrane region" description="Helical" evidence="7">
    <location>
        <begin position="194"/>
        <end position="215"/>
    </location>
</feature>
<keyword evidence="4 7" id="KW-0812">Transmembrane</keyword>
<dbReference type="InterPro" id="IPR000515">
    <property type="entry name" value="MetI-like"/>
</dbReference>
<evidence type="ECO:0000256" key="5">
    <source>
        <dbReference type="ARBA" id="ARBA00022989"/>
    </source>
</evidence>
<evidence type="ECO:0000313" key="10">
    <source>
        <dbReference type="Proteomes" id="UP000675664"/>
    </source>
</evidence>
<sequence length="262" mass="28589">MKTTKKSKEKLIIIFWIFVMLIIWQLAATIGGISSLLLPSIGDVAAALTDSFLHGDLAYQLYYSLRVILIGIVIAILSAILLAFAAQKSMIMSGLVKVLSAIGHPLPALALLPLIIVWFGTGDASIIAIIVHSALWPILINLNSGFQAVPQIYLDIGRNLELSPLEIAYEIKLKASLPYLISGVKIAFARSWRALIGAEMVFGAIGLKGGIGWYIFKQRTFMNTSGLFAGIIVVILVGLLIERILFDSIEKRTVLKWGQSKI</sequence>